<sequence length="114" mass="12817">MDMGTGIVFLMGNWSQHLPNLLVIYTLFHSIFQSCNDCCTQKFGSHTRSQLFTKMECFSDLDVKPELIYVNIFKLRNGGCDYFGKGVLKVVNNVNNIIGPAIVGKICISIIKLH</sequence>
<dbReference type="AlphaFoldDB" id="A0A1D6GPX5"/>
<gene>
    <name evidence="1" type="ORF">ZEAMMB73_Zm00001d014104</name>
</gene>
<dbReference type="SMR" id="A0A1D6GPX5"/>
<organism evidence="1">
    <name type="scientific">Zea mays</name>
    <name type="common">Maize</name>
    <dbReference type="NCBI Taxonomy" id="4577"/>
    <lineage>
        <taxon>Eukaryota</taxon>
        <taxon>Viridiplantae</taxon>
        <taxon>Streptophyta</taxon>
        <taxon>Embryophyta</taxon>
        <taxon>Tracheophyta</taxon>
        <taxon>Spermatophyta</taxon>
        <taxon>Magnoliopsida</taxon>
        <taxon>Liliopsida</taxon>
        <taxon>Poales</taxon>
        <taxon>Poaceae</taxon>
        <taxon>PACMAD clade</taxon>
        <taxon>Panicoideae</taxon>
        <taxon>Andropogonodae</taxon>
        <taxon>Andropogoneae</taxon>
        <taxon>Tripsacinae</taxon>
        <taxon>Zea</taxon>
    </lineage>
</organism>
<dbReference type="STRING" id="4577.A0A1D6GPX5"/>
<dbReference type="EMBL" id="CM000781">
    <property type="protein sequence ID" value="AQK65223.1"/>
    <property type="molecule type" value="Genomic_DNA"/>
</dbReference>
<accession>A0A1D6GPX5</accession>
<evidence type="ECO:0000313" key="1">
    <source>
        <dbReference type="EMBL" id="AQK65223.1"/>
    </source>
</evidence>
<reference evidence="1" key="1">
    <citation type="submission" date="2015-12" db="EMBL/GenBank/DDBJ databases">
        <title>Update maize B73 reference genome by single molecule sequencing technologies.</title>
        <authorList>
            <consortium name="Maize Genome Sequencing Project"/>
            <person name="Ware D."/>
        </authorList>
    </citation>
    <scope>NUCLEOTIDE SEQUENCE</scope>
    <source>
        <tissue evidence="1">Seedling</tissue>
    </source>
</reference>
<dbReference type="SUPFAM" id="SSF54826">
    <property type="entry name" value="Enolase N-terminal domain-like"/>
    <property type="match status" value="1"/>
</dbReference>
<protein>
    <submittedName>
        <fullName evidence="1">Uncharacterized protein</fullName>
    </submittedName>
</protein>
<dbReference type="InParanoid" id="A0A1D6GPX5"/>
<dbReference type="InterPro" id="IPR029017">
    <property type="entry name" value="Enolase-like_N"/>
</dbReference>
<dbReference type="Gene3D" id="3.30.390.10">
    <property type="entry name" value="Enolase-like, N-terminal domain"/>
    <property type="match status" value="1"/>
</dbReference>
<proteinExistence type="predicted"/>
<name>A0A1D6GPX5_MAIZE</name>